<dbReference type="Pfam" id="PF00797">
    <property type="entry name" value="Acetyltransf_2"/>
    <property type="match status" value="1"/>
</dbReference>
<comment type="caution">
    <text evidence="2">The sequence shown here is derived from an EMBL/GenBank/DDBJ whole genome shotgun (WGS) entry which is preliminary data.</text>
</comment>
<evidence type="ECO:0000313" key="2">
    <source>
        <dbReference type="EMBL" id="GGA06037.1"/>
    </source>
</evidence>
<evidence type="ECO:0000313" key="3">
    <source>
        <dbReference type="Proteomes" id="UP000615455"/>
    </source>
</evidence>
<keyword evidence="3" id="KW-1185">Reference proteome</keyword>
<dbReference type="Gene3D" id="3.30.2140.10">
    <property type="entry name" value="Arylamine N-acetyltransferase"/>
    <property type="match status" value="1"/>
</dbReference>
<dbReference type="Proteomes" id="UP000615455">
    <property type="component" value="Unassembled WGS sequence"/>
</dbReference>
<gene>
    <name evidence="2" type="primary">nat</name>
    <name evidence="2" type="ORF">GCM10008018_59980</name>
</gene>
<accession>A0ABQ1FCK4</accession>
<proteinExistence type="inferred from homology"/>
<sequence length="290" mass="33431">MMLTQSEIKTYLHRLGVSDIESPTKDYLFALHQAHVDRISWQTLDIYAGKPVSIDTQEAIQLMLGGRSGYCFHLNGAFSTLLQSLGYKISMHRAGVQPLGQEPRINSFHLGLTVDLATDPQEEDRWIIDVGLGDMPYEPIPWLYGRYDQAPFTYTVMESGVVPHGWRLEHDKLGPYVGVDYAPEVVSTIDVFKPQHAHYSLSPDSPWMNIFLLRQRHATGGNELRGCVWHQRELDQIRKTELTTQSQWLEVLGDVFGEHLVAYSSHERDALWQRIHAEHEVWKRQREERV</sequence>
<dbReference type="EMBL" id="BMHE01000049">
    <property type="protein sequence ID" value="GGA06037.1"/>
    <property type="molecule type" value="Genomic_DNA"/>
</dbReference>
<reference evidence="3" key="1">
    <citation type="journal article" date="2019" name="Int. J. Syst. Evol. Microbiol.">
        <title>The Global Catalogue of Microorganisms (GCM) 10K type strain sequencing project: providing services to taxonomists for standard genome sequencing and annotation.</title>
        <authorList>
            <consortium name="The Broad Institute Genomics Platform"/>
            <consortium name="The Broad Institute Genome Sequencing Center for Infectious Disease"/>
            <person name="Wu L."/>
            <person name="Ma J."/>
        </authorList>
    </citation>
    <scope>NUCLEOTIDE SEQUENCE [LARGE SCALE GENOMIC DNA]</scope>
    <source>
        <strain evidence="3">CGMCC 1.15043</strain>
    </source>
</reference>
<dbReference type="Gene3D" id="2.40.128.150">
    <property type="entry name" value="Cysteine proteinases"/>
    <property type="match status" value="1"/>
</dbReference>
<evidence type="ECO:0000256" key="1">
    <source>
        <dbReference type="ARBA" id="ARBA00006547"/>
    </source>
</evidence>
<dbReference type="SUPFAM" id="SSF54001">
    <property type="entry name" value="Cysteine proteinases"/>
    <property type="match status" value="1"/>
</dbReference>
<dbReference type="InterPro" id="IPR038765">
    <property type="entry name" value="Papain-like_cys_pep_sf"/>
</dbReference>
<organism evidence="2 3">
    <name type="scientific">Paenibacillus marchantiophytorum</name>
    <dbReference type="NCBI Taxonomy" id="1619310"/>
    <lineage>
        <taxon>Bacteria</taxon>
        <taxon>Bacillati</taxon>
        <taxon>Bacillota</taxon>
        <taxon>Bacilli</taxon>
        <taxon>Bacillales</taxon>
        <taxon>Paenibacillaceae</taxon>
        <taxon>Paenibacillus</taxon>
    </lineage>
</organism>
<comment type="similarity">
    <text evidence="1">Belongs to the arylamine N-acetyltransferase family.</text>
</comment>
<dbReference type="PANTHER" id="PTHR11786">
    <property type="entry name" value="N-HYDROXYARYLAMINE O-ACETYLTRANSFERASE"/>
    <property type="match status" value="1"/>
</dbReference>
<dbReference type="PANTHER" id="PTHR11786:SF0">
    <property type="entry name" value="ARYLAMINE N-ACETYLTRANSFERASE 4-RELATED"/>
    <property type="match status" value="1"/>
</dbReference>
<dbReference type="InterPro" id="IPR001447">
    <property type="entry name" value="Arylamine_N-AcTrfase"/>
</dbReference>
<protein>
    <submittedName>
        <fullName evidence="2">Arylamine N-acetyltransferase</fullName>
    </submittedName>
</protein>
<name>A0ABQ1FCK4_9BACL</name>